<feature type="chain" id="PRO_5019227735" evidence="3">
    <location>
        <begin position="21"/>
        <end position="682"/>
    </location>
</feature>
<evidence type="ECO:0000256" key="3">
    <source>
        <dbReference type="SAM" id="SignalP"/>
    </source>
</evidence>
<keyword evidence="2" id="KW-0645">Protease</keyword>
<dbReference type="SUPFAM" id="SSF82171">
    <property type="entry name" value="DPP6 N-terminal domain-like"/>
    <property type="match status" value="1"/>
</dbReference>
<dbReference type="Pfam" id="PF00326">
    <property type="entry name" value="Peptidase_S9"/>
    <property type="match status" value="1"/>
</dbReference>
<gene>
    <name evidence="6" type="ORF">ELE36_09310</name>
</gene>
<dbReference type="InterPro" id="IPR011042">
    <property type="entry name" value="6-blade_b-propeller_TolB-like"/>
</dbReference>
<evidence type="ECO:0000256" key="2">
    <source>
        <dbReference type="ARBA" id="ARBA00022825"/>
    </source>
</evidence>
<keyword evidence="3" id="KW-0732">Signal</keyword>
<dbReference type="InterPro" id="IPR029058">
    <property type="entry name" value="AB_hydrolase_fold"/>
</dbReference>
<evidence type="ECO:0000256" key="1">
    <source>
        <dbReference type="ARBA" id="ARBA00022801"/>
    </source>
</evidence>
<dbReference type="PANTHER" id="PTHR42776:SF27">
    <property type="entry name" value="DIPEPTIDYL PEPTIDASE FAMILY MEMBER 6"/>
    <property type="match status" value="1"/>
</dbReference>
<dbReference type="InterPro" id="IPR002469">
    <property type="entry name" value="Peptidase_S9B_N"/>
</dbReference>
<dbReference type="GO" id="GO:0006508">
    <property type="term" value="P:proteolysis"/>
    <property type="evidence" value="ECO:0007669"/>
    <property type="project" value="InterPro"/>
</dbReference>
<dbReference type="Proteomes" id="UP000291562">
    <property type="component" value="Chromosome"/>
</dbReference>
<evidence type="ECO:0000313" key="6">
    <source>
        <dbReference type="EMBL" id="QBB70545.1"/>
    </source>
</evidence>
<evidence type="ECO:0000313" key="7">
    <source>
        <dbReference type="Proteomes" id="UP000291562"/>
    </source>
</evidence>
<dbReference type="GO" id="GO:0004252">
    <property type="term" value="F:serine-type endopeptidase activity"/>
    <property type="evidence" value="ECO:0007669"/>
    <property type="project" value="TreeGrafter"/>
</dbReference>
<evidence type="ECO:0000259" key="4">
    <source>
        <dbReference type="Pfam" id="PF00326"/>
    </source>
</evidence>
<keyword evidence="7" id="KW-1185">Reference proteome</keyword>
<evidence type="ECO:0000259" key="5">
    <source>
        <dbReference type="Pfam" id="PF00930"/>
    </source>
</evidence>
<sequence>MHCRSTAFALSLIALTSMFAVDVSAADARQFRPLDVFQLQWANNPEISPDGRSVVYERSYFDIMKDRKRSNLWIIDIASGNQRPLTSGSANDGQVAWSPDGKRLAYVSLEDGSAQIHMRWMDSGQSARITTLTEGPQGLSWSLDGKWLAYASRVPAEGKQLATMPAKPKGAEWADPVKLIDRLNYRFDGAGYIDPGYNQIFVVAADGGSPRQVTSGDYNYAENPAWARDGKSLIVSSNRRDDWEYHPFESELYRVDIDSGVFSQLTDRDGPDTHPLISPDGKQIAYLGFDDKQLGYQGNHLYLLDLSSGKSRVLTENFDFDIGNPSWDANGRGLFFSYDDKGISKIGYANASDGKTETVASDFGGTAMGRPYAGGAMSAAAGKVAYTRGTEYRAADVAVIERGGKSRVLTNLNANLLDHKDLATIEELWTASSADGRKVEGWIVKPPHFDPAKKYPLLLEIHGGPYSNYGPRFAPEIQLYAAAGYVVLYSNPRGSTSYGQEFANLIQNAYPSKDYDDLMSLTDAVIAKGYVDNKNLFVTGGSGGGVLTAWIVGHTDRFRAAVVAKPVINWSSFALTTDLSSLIHTYWFAGYPWEHADNYAQRSPITYVGNVKTPTMLINGESDYRTPISEAEQFYQALKLRKVDTAMIRIPGASHEINRRPSNMLAQVLNTLAWFERYRGKD</sequence>
<dbReference type="OrthoDB" id="9812921at2"/>
<dbReference type="Gene3D" id="3.40.50.1820">
    <property type="entry name" value="alpha/beta hydrolase"/>
    <property type="match status" value="1"/>
</dbReference>
<feature type="domain" description="Dipeptidylpeptidase IV N-terminal" evidence="5">
    <location>
        <begin position="195"/>
        <end position="283"/>
    </location>
</feature>
<organism evidence="6 7">
    <name type="scientific">Pseudolysobacter antarcticus</name>
    <dbReference type="NCBI Taxonomy" id="2511995"/>
    <lineage>
        <taxon>Bacteria</taxon>
        <taxon>Pseudomonadati</taxon>
        <taxon>Pseudomonadota</taxon>
        <taxon>Gammaproteobacteria</taxon>
        <taxon>Lysobacterales</taxon>
        <taxon>Rhodanobacteraceae</taxon>
        <taxon>Pseudolysobacter</taxon>
    </lineage>
</organism>
<dbReference type="AlphaFoldDB" id="A0A411HJ70"/>
<name>A0A411HJ70_9GAMM</name>
<dbReference type="InterPro" id="IPR011659">
    <property type="entry name" value="WD40"/>
</dbReference>
<accession>A0A411HJ70</accession>
<keyword evidence="1" id="KW-0378">Hydrolase</keyword>
<dbReference type="Pfam" id="PF07676">
    <property type="entry name" value="PD40"/>
    <property type="match status" value="2"/>
</dbReference>
<feature type="domain" description="Peptidase S9 prolyl oligopeptidase catalytic" evidence="4">
    <location>
        <begin position="472"/>
        <end position="680"/>
    </location>
</feature>
<dbReference type="SUPFAM" id="SSF53474">
    <property type="entry name" value="alpha/beta-Hydrolases"/>
    <property type="match status" value="1"/>
</dbReference>
<protein>
    <submittedName>
        <fullName evidence="6">S9 family peptidase</fullName>
    </submittedName>
</protein>
<dbReference type="Gene3D" id="2.120.10.30">
    <property type="entry name" value="TolB, C-terminal domain"/>
    <property type="match status" value="2"/>
</dbReference>
<feature type="signal peptide" evidence="3">
    <location>
        <begin position="1"/>
        <end position="20"/>
    </location>
</feature>
<proteinExistence type="predicted"/>
<dbReference type="KEGG" id="xbc:ELE36_09310"/>
<keyword evidence="2" id="KW-0720">Serine protease</keyword>
<reference evidence="6 7" key="1">
    <citation type="submission" date="2019-01" db="EMBL/GenBank/DDBJ databases">
        <title>Pseudolysobacter antarctica gen. nov., sp. nov., isolated from Fildes Peninsula, Antarctica.</title>
        <authorList>
            <person name="Wei Z."/>
            <person name="Peng F."/>
        </authorList>
    </citation>
    <scope>NUCLEOTIDE SEQUENCE [LARGE SCALE GENOMIC DNA]</scope>
    <source>
        <strain evidence="6 7">AQ6-296</strain>
    </source>
</reference>
<dbReference type="EMBL" id="CP035704">
    <property type="protein sequence ID" value="QBB70545.1"/>
    <property type="molecule type" value="Genomic_DNA"/>
</dbReference>
<dbReference type="Pfam" id="PF00930">
    <property type="entry name" value="DPPIV_N"/>
    <property type="match status" value="1"/>
</dbReference>
<dbReference type="InterPro" id="IPR001375">
    <property type="entry name" value="Peptidase_S9_cat"/>
</dbReference>
<dbReference type="PANTHER" id="PTHR42776">
    <property type="entry name" value="SERINE PEPTIDASE S9 FAMILY MEMBER"/>
    <property type="match status" value="1"/>
</dbReference>